<evidence type="ECO:0000313" key="5">
    <source>
        <dbReference type="RefSeq" id="XP_072858436.1"/>
    </source>
</evidence>
<dbReference type="RefSeq" id="XP_072858436.1">
    <property type="nucleotide sequence ID" value="XM_073002335.1"/>
</dbReference>
<dbReference type="InterPro" id="IPR037516">
    <property type="entry name" value="Tripartite_DENN"/>
</dbReference>
<dbReference type="InterPro" id="IPR001194">
    <property type="entry name" value="cDENN_dom"/>
</dbReference>
<dbReference type="PANTHER" id="PTHR13677">
    <property type="entry name" value="LD41638P"/>
    <property type="match status" value="1"/>
</dbReference>
<dbReference type="Pfam" id="PF02141">
    <property type="entry name" value="DENN"/>
    <property type="match status" value="1"/>
</dbReference>
<feature type="domain" description="UDENN" evidence="3">
    <location>
        <begin position="119"/>
        <end position="575"/>
    </location>
</feature>
<keyword evidence="4" id="KW-1185">Reference proteome</keyword>
<reference evidence="5" key="1">
    <citation type="submission" date="2025-08" db="UniProtKB">
        <authorList>
            <consortium name="RefSeq"/>
        </authorList>
    </citation>
    <scope>IDENTIFICATION</scope>
</reference>
<sequence length="673" mass="76292">MHLGASGSVVVRRTASLAGLWGGRVLCARAEPRSLGLPASPRLLPSAAARGARRSARRFSLSLSLSLFRKGRGAPEAEAEVASRGSVATGMESLGRRPSSPAVSALQLLPWGRLSAWLECVCAVTFDLELGQALELVYPPDYPLTEKEKSSICYLSFPDSYSGSLGDTQFSFRFRQSGGQRRALFGDDFEYNKEAPVALQREPAHFFGYVYFRQVKDSSVKRGYFQKSLVLVSRLPYVNLFQCLLQLIAPEYFDKLDPCLEAVCSEMDQWPPPVPGQTLNLPVMGVVLQARIPSRVDKPGCSPVKPVNQENLLPAPLVLPSVYELDLFRCFQPVLIHIQMLWELMLLGEPLVVVAPSPAVSSEMVLALTSCLAPLKYCCDYRPYFTIHDSEFKEYTTRTQAPPNVILGVTNPFFIKMLQHWPHVLRLGELKMAGDLPKQVKLKKVTRLRTLDAKPGLYTSYRGFLSKDKALIKRLLKGIHKKRSSEAQSALLRRHLLELTQSFIIPLEHYMASLMPLQRAITPWKNPPQIRPFHQEDFLKTLEHAGPQLTCVLKGDWMGLYRRFFRSPNFDGWYRQRRREMMHKLEALHLEAICEANVKAWMKEKSEVEIVDLVLKLREKLLQQRKTLTSSGRLCWNDLHCPLPSRVWRHFQRGGDTETAFLKTSKHTSNSKF</sequence>
<organism evidence="4 5">
    <name type="scientific">Pogona vitticeps</name>
    <name type="common">central bearded dragon</name>
    <dbReference type="NCBI Taxonomy" id="103695"/>
    <lineage>
        <taxon>Eukaryota</taxon>
        <taxon>Metazoa</taxon>
        <taxon>Chordata</taxon>
        <taxon>Craniata</taxon>
        <taxon>Vertebrata</taxon>
        <taxon>Euteleostomi</taxon>
        <taxon>Lepidosauria</taxon>
        <taxon>Squamata</taxon>
        <taxon>Bifurcata</taxon>
        <taxon>Unidentata</taxon>
        <taxon>Episquamata</taxon>
        <taxon>Toxicofera</taxon>
        <taxon>Iguania</taxon>
        <taxon>Acrodonta</taxon>
        <taxon>Agamidae</taxon>
        <taxon>Amphibolurinae</taxon>
        <taxon>Pogona</taxon>
    </lineage>
</organism>
<dbReference type="PROSITE" id="PS50211">
    <property type="entry name" value="DENN"/>
    <property type="match status" value="1"/>
</dbReference>
<evidence type="ECO:0000259" key="3">
    <source>
        <dbReference type="PROSITE" id="PS50211"/>
    </source>
</evidence>
<dbReference type="PANTHER" id="PTHR13677:SF2">
    <property type="entry name" value="PROTEIN DENND6B"/>
    <property type="match status" value="1"/>
</dbReference>
<proteinExistence type="inferred from homology"/>
<keyword evidence="2" id="KW-0344">Guanine-nucleotide releasing factor</keyword>
<evidence type="ECO:0000256" key="2">
    <source>
        <dbReference type="ARBA" id="ARBA00022658"/>
    </source>
</evidence>
<dbReference type="InterPro" id="IPR024224">
    <property type="entry name" value="DENND6"/>
</dbReference>
<comment type="similarity">
    <text evidence="1">Belongs to the DENND6 family.</text>
</comment>
<name>A0ABM5GLD4_9SAUR</name>
<evidence type="ECO:0000313" key="4">
    <source>
        <dbReference type="Proteomes" id="UP001652642"/>
    </source>
</evidence>
<evidence type="ECO:0000256" key="1">
    <source>
        <dbReference type="ARBA" id="ARBA00007159"/>
    </source>
</evidence>
<gene>
    <name evidence="5" type="primary">DENND6B</name>
</gene>
<protein>
    <submittedName>
        <fullName evidence="5">Protein DENND6B isoform X1</fullName>
    </submittedName>
</protein>
<accession>A0ABM5GLD4</accession>
<dbReference type="Proteomes" id="UP001652642">
    <property type="component" value="Chromosome 5"/>
</dbReference>
<dbReference type="GeneID" id="110084432"/>